<sequence length="83" mass="9166">MANYSTFKNNENNVVKSEHGKGSPIYLDYVAFNLTVPIISLPSLKPHMTSLVGGGSSKFVRSCRCWQAGYVMPNAEWVDKVAN</sequence>
<comment type="caution">
    <text evidence="2">The sequence shown here is derived from an EMBL/GenBank/DDBJ whole genome shotgun (WGS) entry which is preliminary data.</text>
</comment>
<evidence type="ECO:0000313" key="2">
    <source>
        <dbReference type="EMBL" id="CAK7329461.1"/>
    </source>
</evidence>
<dbReference type="Proteomes" id="UP001314170">
    <property type="component" value="Unassembled WGS sequence"/>
</dbReference>
<dbReference type="EMBL" id="CAWUPB010000913">
    <property type="protein sequence ID" value="CAK7329461.1"/>
    <property type="molecule type" value="Genomic_DNA"/>
</dbReference>
<name>A0AAV1R6S9_9ROSI</name>
<organism evidence="2 3">
    <name type="scientific">Dovyalis caffra</name>
    <dbReference type="NCBI Taxonomy" id="77055"/>
    <lineage>
        <taxon>Eukaryota</taxon>
        <taxon>Viridiplantae</taxon>
        <taxon>Streptophyta</taxon>
        <taxon>Embryophyta</taxon>
        <taxon>Tracheophyta</taxon>
        <taxon>Spermatophyta</taxon>
        <taxon>Magnoliopsida</taxon>
        <taxon>eudicotyledons</taxon>
        <taxon>Gunneridae</taxon>
        <taxon>Pentapetalae</taxon>
        <taxon>rosids</taxon>
        <taxon>fabids</taxon>
        <taxon>Malpighiales</taxon>
        <taxon>Salicaceae</taxon>
        <taxon>Flacourtieae</taxon>
        <taxon>Dovyalis</taxon>
    </lineage>
</organism>
<protein>
    <submittedName>
        <fullName evidence="2">Uncharacterized protein</fullName>
    </submittedName>
</protein>
<proteinExistence type="predicted"/>
<accession>A0AAV1R6S9</accession>
<reference evidence="2 3" key="1">
    <citation type="submission" date="2024-01" db="EMBL/GenBank/DDBJ databases">
        <authorList>
            <person name="Waweru B."/>
        </authorList>
    </citation>
    <scope>NUCLEOTIDE SEQUENCE [LARGE SCALE GENOMIC DNA]</scope>
</reference>
<feature type="compositionally biased region" description="Polar residues" evidence="1">
    <location>
        <begin position="1"/>
        <end position="15"/>
    </location>
</feature>
<keyword evidence="3" id="KW-1185">Reference proteome</keyword>
<evidence type="ECO:0000313" key="3">
    <source>
        <dbReference type="Proteomes" id="UP001314170"/>
    </source>
</evidence>
<evidence type="ECO:0000256" key="1">
    <source>
        <dbReference type="SAM" id="MobiDB-lite"/>
    </source>
</evidence>
<dbReference type="AlphaFoldDB" id="A0AAV1R6S9"/>
<feature type="region of interest" description="Disordered" evidence="1">
    <location>
        <begin position="1"/>
        <end position="20"/>
    </location>
</feature>
<gene>
    <name evidence="2" type="ORF">DCAF_LOCUS7216</name>
</gene>